<evidence type="ECO:0000313" key="1">
    <source>
        <dbReference type="EMBL" id="OGD69197.1"/>
    </source>
</evidence>
<comment type="caution">
    <text evidence="1">The sequence shown here is derived from an EMBL/GenBank/DDBJ whole genome shotgun (WGS) entry which is preliminary data.</text>
</comment>
<proteinExistence type="predicted"/>
<evidence type="ECO:0000313" key="2">
    <source>
        <dbReference type="Proteomes" id="UP000185891"/>
    </source>
</evidence>
<sequence>MMEEIVLFLTIFHERNCYRFQKERQSSYFSENRTVLLVKGFNRFVIKSTVEKIIIDDRKDLSSVDIYLKDITWEKAKYPNNLFEFTKEALINNGWVLKDSFNLDEYEQKVRSFSKK</sequence>
<accession>A0A1F5EP73</accession>
<reference evidence="1 2" key="1">
    <citation type="journal article" date="2016" name="Nat. Commun.">
        <title>Thousands of microbial genomes shed light on interconnected biogeochemical processes in an aquifer system.</title>
        <authorList>
            <person name="Anantharaman K."/>
            <person name="Brown C.T."/>
            <person name="Hug L.A."/>
            <person name="Sharon I."/>
            <person name="Castelle C.J."/>
            <person name="Probst A.J."/>
            <person name="Thomas B.C."/>
            <person name="Singh A."/>
            <person name="Wilkins M.J."/>
            <person name="Karaoz U."/>
            <person name="Brodie E.L."/>
            <person name="Williams K.H."/>
            <person name="Hubbard S.S."/>
            <person name="Banfield J.F."/>
        </authorList>
    </citation>
    <scope>NUCLEOTIDE SEQUENCE [LARGE SCALE GENOMIC DNA]</scope>
</reference>
<dbReference type="EMBL" id="MFAA01000013">
    <property type="protein sequence ID" value="OGD69197.1"/>
    <property type="molecule type" value="Genomic_DNA"/>
</dbReference>
<dbReference type="Proteomes" id="UP000185891">
    <property type="component" value="Unassembled WGS sequence"/>
</dbReference>
<dbReference type="AlphaFoldDB" id="A0A1F5EP73"/>
<protein>
    <submittedName>
        <fullName evidence="1">Uncharacterized protein</fullName>
    </submittedName>
</protein>
<organism evidence="1 2">
    <name type="scientific">Candidatus Campbellbacteria bacterium RIFCSPHIGHO2_12_FULL_35_10</name>
    <dbReference type="NCBI Taxonomy" id="1797578"/>
    <lineage>
        <taxon>Bacteria</taxon>
        <taxon>Candidatus Campbelliibacteriota</taxon>
    </lineage>
</organism>
<gene>
    <name evidence="1" type="ORF">A3E89_01640</name>
</gene>
<name>A0A1F5EP73_9BACT</name>